<evidence type="ECO:0000256" key="1">
    <source>
        <dbReference type="SAM" id="MobiDB-lite"/>
    </source>
</evidence>
<sequence>MSQSPNHLQFPSAPAEAASKTTITRPENLAPHSPVPSWRTPKLSLGESFRGSLLPKLWAEIREKSHSELSLVLEVVRGSPSSTEIPLSDQLTPSSAGAASPTTKKPHRNRAIWERYTPNHLNRQLHLGM</sequence>
<evidence type="ECO:0000313" key="3">
    <source>
        <dbReference type="WBParaSite" id="ALUE_0001855101-mRNA-1"/>
    </source>
</evidence>
<name>A0A0M3IIY0_ASCLU</name>
<feature type="region of interest" description="Disordered" evidence="1">
    <location>
        <begin position="81"/>
        <end position="110"/>
    </location>
</feature>
<evidence type="ECO:0000313" key="2">
    <source>
        <dbReference type="Proteomes" id="UP000036681"/>
    </source>
</evidence>
<feature type="compositionally biased region" description="Polar residues" evidence="1">
    <location>
        <begin position="81"/>
        <end position="103"/>
    </location>
</feature>
<feature type="region of interest" description="Disordered" evidence="1">
    <location>
        <begin position="1"/>
        <end position="42"/>
    </location>
</feature>
<keyword evidence="2" id="KW-1185">Reference proteome</keyword>
<dbReference type="Proteomes" id="UP000036681">
    <property type="component" value="Unplaced"/>
</dbReference>
<dbReference type="WBParaSite" id="ALUE_0001855101-mRNA-1">
    <property type="protein sequence ID" value="ALUE_0001855101-mRNA-1"/>
    <property type="gene ID" value="ALUE_0001855101"/>
</dbReference>
<dbReference type="AlphaFoldDB" id="A0A0M3IIY0"/>
<protein>
    <submittedName>
        <fullName evidence="3">Uncharacterized protein</fullName>
    </submittedName>
</protein>
<accession>A0A0M3IIY0</accession>
<organism evidence="2 3">
    <name type="scientific">Ascaris lumbricoides</name>
    <name type="common">Giant roundworm</name>
    <dbReference type="NCBI Taxonomy" id="6252"/>
    <lineage>
        <taxon>Eukaryota</taxon>
        <taxon>Metazoa</taxon>
        <taxon>Ecdysozoa</taxon>
        <taxon>Nematoda</taxon>
        <taxon>Chromadorea</taxon>
        <taxon>Rhabditida</taxon>
        <taxon>Spirurina</taxon>
        <taxon>Ascaridomorpha</taxon>
        <taxon>Ascaridoidea</taxon>
        <taxon>Ascarididae</taxon>
        <taxon>Ascaris</taxon>
    </lineage>
</organism>
<proteinExistence type="predicted"/>
<reference evidence="3" key="1">
    <citation type="submission" date="2017-02" db="UniProtKB">
        <authorList>
            <consortium name="WormBaseParasite"/>
        </authorList>
    </citation>
    <scope>IDENTIFICATION</scope>
</reference>